<sequence>MTAITKPPSNLAQLPEKDLMPTYDVRDIVQKDGQARLVLDEAVYTLRITRAGKLILTK</sequence>
<name>A0A073IT07_9RHOB</name>
<protein>
    <recommendedName>
        <fullName evidence="3">Hemin uptake protein hemP</fullName>
    </recommendedName>
</protein>
<proteinExistence type="predicted"/>
<evidence type="ECO:0000313" key="1">
    <source>
        <dbReference type="EMBL" id="KEJ88507.1"/>
    </source>
</evidence>
<dbReference type="STRING" id="1300350.Z948_3362"/>
<dbReference type="RefSeq" id="WP_081784072.1">
    <property type="nucleotide sequence ID" value="NZ_JAMC01000006.1"/>
</dbReference>
<organism evidence="1 2">
    <name type="scientific">Sulfitobacter donghicola DSW-25 = KCTC 12864 = JCM 14565</name>
    <dbReference type="NCBI Taxonomy" id="1300350"/>
    <lineage>
        <taxon>Bacteria</taxon>
        <taxon>Pseudomonadati</taxon>
        <taxon>Pseudomonadota</taxon>
        <taxon>Alphaproteobacteria</taxon>
        <taxon>Rhodobacterales</taxon>
        <taxon>Roseobacteraceae</taxon>
        <taxon>Sulfitobacter</taxon>
    </lineage>
</organism>
<gene>
    <name evidence="1" type="ORF">DSW25_15585</name>
</gene>
<comment type="caution">
    <text evidence="1">The sequence shown here is derived from an EMBL/GenBank/DDBJ whole genome shotgun (WGS) entry which is preliminary data.</text>
</comment>
<dbReference type="EMBL" id="JAMC01000006">
    <property type="protein sequence ID" value="KEJ88507.1"/>
    <property type="molecule type" value="Genomic_DNA"/>
</dbReference>
<evidence type="ECO:0008006" key="3">
    <source>
        <dbReference type="Google" id="ProtNLM"/>
    </source>
</evidence>
<dbReference type="Pfam" id="PF10636">
    <property type="entry name" value="hemP"/>
    <property type="match status" value="1"/>
</dbReference>
<dbReference type="OrthoDB" id="7691333at2"/>
<dbReference type="InterPro" id="IPR019600">
    <property type="entry name" value="Hemin_uptake_protein_HemP"/>
</dbReference>
<dbReference type="Proteomes" id="UP000027734">
    <property type="component" value="Unassembled WGS sequence"/>
</dbReference>
<dbReference type="Gene3D" id="2.10.70.10">
    <property type="entry name" value="Complement Module, domain 1"/>
    <property type="match status" value="1"/>
</dbReference>
<accession>A0A073IT07</accession>
<dbReference type="AlphaFoldDB" id="A0A073IT07"/>
<keyword evidence="2" id="KW-1185">Reference proteome</keyword>
<reference evidence="1 2" key="1">
    <citation type="submission" date="2014-01" db="EMBL/GenBank/DDBJ databases">
        <title>Sulfitobacter donghicola JCM 14565 Genome Sequencing.</title>
        <authorList>
            <person name="Lai Q."/>
            <person name="Hong Z."/>
        </authorList>
    </citation>
    <scope>NUCLEOTIDE SEQUENCE [LARGE SCALE GENOMIC DNA]</scope>
    <source>
        <strain evidence="1 2">JCM 14565</strain>
    </source>
</reference>
<evidence type="ECO:0000313" key="2">
    <source>
        <dbReference type="Proteomes" id="UP000027734"/>
    </source>
</evidence>